<dbReference type="Proteomes" id="UP000000844">
    <property type="component" value="Chromosome"/>
</dbReference>
<keyword evidence="3" id="KW-1185">Reference proteome</keyword>
<dbReference type="OrthoDB" id="3697954at2"/>
<evidence type="ECO:0000313" key="2">
    <source>
        <dbReference type="EMBL" id="ADD42772.1"/>
    </source>
</evidence>
<feature type="chain" id="PRO_5003049694" description="Secreted protein" evidence="1">
    <location>
        <begin position="27"/>
        <end position="127"/>
    </location>
</feature>
<dbReference type="PROSITE" id="PS51257">
    <property type="entry name" value="PROKAR_LIPOPROTEIN"/>
    <property type="match status" value="1"/>
</dbReference>
<organism evidence="2 3">
    <name type="scientific">Stackebrandtia nassauensis (strain DSM 44728 / CIP 108903 / NRRL B-16338 / NBRC 102104 / LLR-40K-21)</name>
    <dbReference type="NCBI Taxonomy" id="446470"/>
    <lineage>
        <taxon>Bacteria</taxon>
        <taxon>Bacillati</taxon>
        <taxon>Actinomycetota</taxon>
        <taxon>Actinomycetes</taxon>
        <taxon>Glycomycetales</taxon>
        <taxon>Glycomycetaceae</taxon>
        <taxon>Stackebrandtia</taxon>
    </lineage>
</organism>
<dbReference type="EMBL" id="CP001778">
    <property type="protein sequence ID" value="ADD42772.1"/>
    <property type="molecule type" value="Genomic_DNA"/>
</dbReference>
<feature type="signal peptide" evidence="1">
    <location>
        <begin position="1"/>
        <end position="26"/>
    </location>
</feature>
<dbReference type="STRING" id="446470.Snas_3101"/>
<accession>D3QAI9</accession>
<evidence type="ECO:0000256" key="1">
    <source>
        <dbReference type="SAM" id="SignalP"/>
    </source>
</evidence>
<protein>
    <recommendedName>
        <fullName evidence="4">Secreted protein</fullName>
    </recommendedName>
</protein>
<dbReference type="RefSeq" id="WP_013018343.1">
    <property type="nucleotide sequence ID" value="NC_013947.1"/>
</dbReference>
<keyword evidence="1" id="KW-0732">Signal</keyword>
<dbReference type="AlphaFoldDB" id="D3QAI9"/>
<reference evidence="2 3" key="1">
    <citation type="journal article" date="2009" name="Stand. Genomic Sci.">
        <title>Complete genome sequence of Stackebrandtia nassauensis type strain (LLR-40K-21).</title>
        <authorList>
            <person name="Munk C."/>
            <person name="Lapidus A."/>
            <person name="Copeland A."/>
            <person name="Jando M."/>
            <person name="Mayilraj S."/>
            <person name="Glavina Del Rio T."/>
            <person name="Nolan M."/>
            <person name="Chen F."/>
            <person name="Lucas S."/>
            <person name="Tice H."/>
            <person name="Cheng J.F."/>
            <person name="Han C."/>
            <person name="Detter J.C."/>
            <person name="Bruce D."/>
            <person name="Goodwin L."/>
            <person name="Chain P."/>
            <person name="Pitluck S."/>
            <person name="Goker M."/>
            <person name="Ovchinikova G."/>
            <person name="Pati A."/>
            <person name="Ivanova N."/>
            <person name="Mavromatis K."/>
            <person name="Chen A."/>
            <person name="Palaniappan K."/>
            <person name="Land M."/>
            <person name="Hauser L."/>
            <person name="Chang Y.J."/>
            <person name="Jeffries C.D."/>
            <person name="Bristow J."/>
            <person name="Eisen J.A."/>
            <person name="Markowitz V."/>
            <person name="Hugenholtz P."/>
            <person name="Kyrpides N.C."/>
            <person name="Klenk H.P."/>
        </authorList>
    </citation>
    <scope>NUCLEOTIDE SEQUENCE [LARGE SCALE GENOMIC DNA]</scope>
    <source>
        <strain evidence="3">DSM 44728 / CIP 108903 / NRRL B-16338 / NBRC 102104 / LLR-40K-21</strain>
    </source>
</reference>
<evidence type="ECO:0008006" key="4">
    <source>
        <dbReference type="Google" id="ProtNLM"/>
    </source>
</evidence>
<proteinExistence type="predicted"/>
<sequence length="127" mass="13438">MVNRTIALIAGTAAACGLAIAATATAASAHNSGVRTDVGTLTCGDAFADLDHRDYDYTFATDEVVVLHGPHETCEVIEVAKSGQRTDYHCYVMAGGDSYTYLRNVATGNQGWVNDEELTDGGSDYHC</sequence>
<dbReference type="KEGG" id="sna:Snas_3101"/>
<name>D3QAI9_STANL</name>
<dbReference type="HOGENOM" id="CLU_161148_0_0_11"/>
<gene>
    <name evidence="2" type="ordered locus">Snas_3101</name>
</gene>
<evidence type="ECO:0000313" key="3">
    <source>
        <dbReference type="Proteomes" id="UP000000844"/>
    </source>
</evidence>